<comment type="caution">
    <text evidence="1">The sequence shown here is derived from an EMBL/GenBank/DDBJ whole genome shotgun (WGS) entry which is preliminary data.</text>
</comment>
<dbReference type="EMBL" id="JACIDX010000013">
    <property type="protein sequence ID" value="MBB3956289.1"/>
    <property type="molecule type" value="Genomic_DNA"/>
</dbReference>
<organism evidence="1 2">
    <name type="scientific">Novosphingobium sediminicola</name>
    <dbReference type="NCBI Taxonomy" id="563162"/>
    <lineage>
        <taxon>Bacteria</taxon>
        <taxon>Pseudomonadati</taxon>
        <taxon>Pseudomonadota</taxon>
        <taxon>Alphaproteobacteria</taxon>
        <taxon>Sphingomonadales</taxon>
        <taxon>Sphingomonadaceae</taxon>
        <taxon>Novosphingobium</taxon>
    </lineage>
</organism>
<dbReference type="RefSeq" id="WP_183627197.1">
    <property type="nucleotide sequence ID" value="NZ_JACIDX010000013.1"/>
</dbReference>
<protein>
    <submittedName>
        <fullName evidence="1">Uncharacterized protein</fullName>
    </submittedName>
</protein>
<evidence type="ECO:0000313" key="2">
    <source>
        <dbReference type="Proteomes" id="UP000548867"/>
    </source>
</evidence>
<keyword evidence="2" id="KW-1185">Reference proteome</keyword>
<dbReference type="Proteomes" id="UP000548867">
    <property type="component" value="Unassembled WGS sequence"/>
</dbReference>
<proteinExistence type="predicted"/>
<dbReference type="AlphaFoldDB" id="A0A7W6G6Z4"/>
<reference evidence="1 2" key="1">
    <citation type="submission" date="2020-08" db="EMBL/GenBank/DDBJ databases">
        <title>Genomic Encyclopedia of Type Strains, Phase IV (KMG-IV): sequencing the most valuable type-strain genomes for metagenomic binning, comparative biology and taxonomic classification.</title>
        <authorList>
            <person name="Goeker M."/>
        </authorList>
    </citation>
    <scope>NUCLEOTIDE SEQUENCE [LARGE SCALE GENOMIC DNA]</scope>
    <source>
        <strain evidence="1 2">DSM 27057</strain>
    </source>
</reference>
<name>A0A7W6G6Z4_9SPHN</name>
<accession>A0A7W6G6Z4</accession>
<gene>
    <name evidence="1" type="ORF">GGR38_003252</name>
</gene>
<sequence length="142" mass="15542">MDQVSDPYAKLPRVIGHIDHLGEVMQNELLKDSERVLINAGSTNGITVGQRVVVFGVGPEIVDPVTQESLGRFEVVRGIGKIASVMDRMAVVECTDIQQDRKVVKGSSLLSPRSMFSEPDVETITIRLPFQSVALGDLIRKV</sequence>
<evidence type="ECO:0000313" key="1">
    <source>
        <dbReference type="EMBL" id="MBB3956289.1"/>
    </source>
</evidence>